<evidence type="ECO:0000313" key="2">
    <source>
        <dbReference type="Proteomes" id="UP000199259"/>
    </source>
</evidence>
<proteinExistence type="predicted"/>
<organism evidence="1 2">
    <name type="scientific">Methanolobus vulcani</name>
    <dbReference type="NCBI Taxonomy" id="38026"/>
    <lineage>
        <taxon>Archaea</taxon>
        <taxon>Methanobacteriati</taxon>
        <taxon>Methanobacteriota</taxon>
        <taxon>Stenosarchaea group</taxon>
        <taxon>Methanomicrobia</taxon>
        <taxon>Methanosarcinales</taxon>
        <taxon>Methanosarcinaceae</taxon>
        <taxon>Methanolobus</taxon>
    </lineage>
</organism>
<dbReference type="OrthoDB" id="147449at2157"/>
<name>A0A7Z7AVX9_9EURY</name>
<dbReference type="EMBL" id="FNCA01000003">
    <property type="protein sequence ID" value="SDF69373.1"/>
    <property type="molecule type" value="Genomic_DNA"/>
</dbReference>
<accession>A0A7Z7AVX9</accession>
<protein>
    <submittedName>
        <fullName evidence="1">Uncharacterized protein</fullName>
    </submittedName>
</protein>
<gene>
    <name evidence="1" type="ORF">SAMN04488589_1142</name>
</gene>
<sequence length="371" mass="40741">MRSAFLSLTAIVMVVFLIIPSSALDCSSNEYNVTVTDVYSDLETCDITLHSSENVSGLELDMVLKHDGTVLDSRTFTIDSITPDSDITKAFRWNTDDKSDGRYTVTSSISKDGCTIYENTYNFVNGRQTLPRITVDDLVPNSQGFSVMITPQQAVVVDVEYMLIDGSNVIYSGTEKKVPVSTLPLEVSKDWNVLLENNKKYSARVKVKLYSPSVSYIALTEDFVAHDDVYISDTYEDDVGASATIYGLSQVPFTGSVRFIVSKQIGNITTPVESATQKSPVILNGKDETVETIWKERLPEGMYMLVIEVIGNEGNILDVEESVIESSYQPVVNQTNTTTSQTSNQSPGFILPGALATIGIAALISGRKREH</sequence>
<reference evidence="1 2" key="1">
    <citation type="submission" date="2016-10" db="EMBL/GenBank/DDBJ databases">
        <authorList>
            <person name="Varghese N."/>
            <person name="Submissions S."/>
        </authorList>
    </citation>
    <scope>NUCLEOTIDE SEQUENCE [LARGE SCALE GENOMIC DNA]</scope>
    <source>
        <strain evidence="1 2">PL 12/M</strain>
    </source>
</reference>
<keyword evidence="2" id="KW-1185">Reference proteome</keyword>
<evidence type="ECO:0000313" key="1">
    <source>
        <dbReference type="EMBL" id="SDF69373.1"/>
    </source>
</evidence>
<dbReference type="Proteomes" id="UP000199259">
    <property type="component" value="Unassembled WGS sequence"/>
</dbReference>
<dbReference type="RefSeq" id="WP_091709481.1">
    <property type="nucleotide sequence ID" value="NZ_FNCA01000003.1"/>
</dbReference>
<comment type="caution">
    <text evidence="1">The sequence shown here is derived from an EMBL/GenBank/DDBJ whole genome shotgun (WGS) entry which is preliminary data.</text>
</comment>
<dbReference type="AlphaFoldDB" id="A0A7Z7AVX9"/>